<dbReference type="EMBL" id="JAQQWE010000007">
    <property type="protein sequence ID" value="KAK7946315.1"/>
    <property type="molecule type" value="Genomic_DNA"/>
</dbReference>
<sequence>MSSTPDWEGYKLPPEPNQAPDGETTNASSAASDADSLLFDGFSSAIDWPETDPVVGHRTDHDAARTITQVDHVTTPGVRKMRVATNADRCWHCTHQIDQDYYHCTACGGMNICDICVGIGNHCKVKDHWLVKYHVEDGGHAVLSFRETIKTGWTLTRVKETTEAPFISSPKAELGEKKWKSSDKRLRASNVVFDYCHLCRVTFPIGEPPASHVEEEHGTESPPPEVPPQHYRKTPYEGPSHIWIKGPIEERAEERDEHKIKLAKMQTELQQYLDPRLAMEKRRLEDEEREMYQRYKEMKEILQQQVQYLEDKKAELAPNTTRKVKPSKIWRFFSKFC</sequence>
<evidence type="ECO:0000256" key="1">
    <source>
        <dbReference type="SAM" id="Coils"/>
    </source>
</evidence>
<organism evidence="3 4">
    <name type="scientific">Apiospora aurea</name>
    <dbReference type="NCBI Taxonomy" id="335848"/>
    <lineage>
        <taxon>Eukaryota</taxon>
        <taxon>Fungi</taxon>
        <taxon>Dikarya</taxon>
        <taxon>Ascomycota</taxon>
        <taxon>Pezizomycotina</taxon>
        <taxon>Sordariomycetes</taxon>
        <taxon>Xylariomycetidae</taxon>
        <taxon>Amphisphaeriales</taxon>
        <taxon>Apiosporaceae</taxon>
        <taxon>Apiospora</taxon>
    </lineage>
</organism>
<evidence type="ECO:0000313" key="3">
    <source>
        <dbReference type="EMBL" id="KAK7946315.1"/>
    </source>
</evidence>
<evidence type="ECO:0000313" key="4">
    <source>
        <dbReference type="Proteomes" id="UP001391051"/>
    </source>
</evidence>
<comment type="caution">
    <text evidence="3">The sequence shown here is derived from an EMBL/GenBank/DDBJ whole genome shotgun (WGS) entry which is preliminary data.</text>
</comment>
<feature type="region of interest" description="Disordered" evidence="2">
    <location>
        <begin position="210"/>
        <end position="237"/>
    </location>
</feature>
<reference evidence="3 4" key="1">
    <citation type="submission" date="2023-01" db="EMBL/GenBank/DDBJ databases">
        <title>Analysis of 21 Apiospora genomes using comparative genomics revels a genus with tremendous synthesis potential of carbohydrate active enzymes and secondary metabolites.</title>
        <authorList>
            <person name="Sorensen T."/>
        </authorList>
    </citation>
    <scope>NUCLEOTIDE SEQUENCE [LARGE SCALE GENOMIC DNA]</scope>
    <source>
        <strain evidence="3 4">CBS 24483</strain>
    </source>
</reference>
<keyword evidence="1" id="KW-0175">Coiled coil</keyword>
<gene>
    <name evidence="3" type="ORF">PG986_010636</name>
</gene>
<keyword evidence="4" id="KW-1185">Reference proteome</keyword>
<dbReference type="Proteomes" id="UP001391051">
    <property type="component" value="Unassembled WGS sequence"/>
</dbReference>
<feature type="coiled-coil region" evidence="1">
    <location>
        <begin position="248"/>
        <end position="312"/>
    </location>
</feature>
<evidence type="ECO:0008006" key="5">
    <source>
        <dbReference type="Google" id="ProtNLM"/>
    </source>
</evidence>
<proteinExistence type="predicted"/>
<protein>
    <recommendedName>
        <fullName evidence="5">ZZ-type domain-containing protein</fullName>
    </recommendedName>
</protein>
<dbReference type="RefSeq" id="XP_066696349.1">
    <property type="nucleotide sequence ID" value="XM_066846858.1"/>
</dbReference>
<feature type="region of interest" description="Disordered" evidence="2">
    <location>
        <begin position="1"/>
        <end position="30"/>
    </location>
</feature>
<accession>A0ABR1Q2Y0</accession>
<evidence type="ECO:0000256" key="2">
    <source>
        <dbReference type="SAM" id="MobiDB-lite"/>
    </source>
</evidence>
<dbReference type="GeneID" id="92079920"/>
<name>A0ABR1Q2Y0_9PEZI</name>